<sequence length="92" mass="10076">MSIRYEISDQVISREVGEEAVILDLESGTYFGLATTGARIWQLIGQGKTLQEICDLVAGEYEVSRAELLHDLIALAQDLTARGVIRARPSNA</sequence>
<dbReference type="AlphaFoldDB" id="A0A6I6MGI1"/>
<dbReference type="Gene3D" id="1.10.10.1150">
    <property type="entry name" value="Coenzyme PQQ synthesis protein D (PqqD)"/>
    <property type="match status" value="1"/>
</dbReference>
<proteinExistence type="predicted"/>
<organism evidence="1 2">
    <name type="scientific">Terricaulis silvestris</name>
    <dbReference type="NCBI Taxonomy" id="2686094"/>
    <lineage>
        <taxon>Bacteria</taxon>
        <taxon>Pseudomonadati</taxon>
        <taxon>Pseudomonadota</taxon>
        <taxon>Alphaproteobacteria</taxon>
        <taxon>Caulobacterales</taxon>
        <taxon>Caulobacteraceae</taxon>
        <taxon>Terricaulis</taxon>
    </lineage>
</organism>
<evidence type="ECO:0008006" key="3">
    <source>
        <dbReference type="Google" id="ProtNLM"/>
    </source>
</evidence>
<reference evidence="2" key="1">
    <citation type="submission" date="2019-12" db="EMBL/GenBank/DDBJ databases">
        <title>Complete genome of Terracaulis silvestris 0127_4.</title>
        <authorList>
            <person name="Vieira S."/>
            <person name="Riedel T."/>
            <person name="Sproer C."/>
            <person name="Pascual J."/>
            <person name="Boedeker C."/>
            <person name="Overmann J."/>
        </authorList>
    </citation>
    <scope>NUCLEOTIDE SEQUENCE [LARGE SCALE GENOMIC DNA]</scope>
    <source>
        <strain evidence="2">0127_4</strain>
    </source>
</reference>
<evidence type="ECO:0000313" key="2">
    <source>
        <dbReference type="Proteomes" id="UP000431269"/>
    </source>
</evidence>
<dbReference type="Proteomes" id="UP000431269">
    <property type="component" value="Chromosome"/>
</dbReference>
<dbReference type="InterPro" id="IPR008792">
    <property type="entry name" value="PQQD"/>
</dbReference>
<dbReference type="RefSeq" id="WP_228445788.1">
    <property type="nucleotide sequence ID" value="NZ_CP047045.1"/>
</dbReference>
<dbReference type="Pfam" id="PF05402">
    <property type="entry name" value="PqqD"/>
    <property type="match status" value="1"/>
</dbReference>
<dbReference type="InterPro" id="IPR041881">
    <property type="entry name" value="PqqD_sf"/>
</dbReference>
<dbReference type="KEGG" id="tsv:DSM104635_00199"/>
<name>A0A6I6MGI1_9CAUL</name>
<dbReference type="EMBL" id="CP047045">
    <property type="protein sequence ID" value="QGZ93389.1"/>
    <property type="molecule type" value="Genomic_DNA"/>
</dbReference>
<evidence type="ECO:0000313" key="1">
    <source>
        <dbReference type="EMBL" id="QGZ93389.1"/>
    </source>
</evidence>
<keyword evidence="2" id="KW-1185">Reference proteome</keyword>
<accession>A0A6I6MGI1</accession>
<gene>
    <name evidence="1" type="ORF">DSM104635_00199</name>
</gene>
<protein>
    <recommendedName>
        <fullName evidence="3">Coenzyme PQQ synthesis protein D (PqqD)</fullName>
    </recommendedName>
</protein>